<accession>A0AAC9NMD9</accession>
<name>A0AAC9NMD9_VIRHA</name>
<evidence type="ECO:0008006" key="5">
    <source>
        <dbReference type="Google" id="ProtNLM"/>
    </source>
</evidence>
<sequence length="584" mass="67864">MGQKKRKMSFYFCFIALLITMPLSITSVQAKDSMQENNPKIIVIYSSVNEEIDEHQRMLDMLLGHFSTNITFKPASQVKEMDFSQADYVFYYGQQREILPESFIKMISTYKGTFVSIGYNAYQFGERFDNIEWISNTAEIERITQMNNPTKEQPFDPTSILYINITEDEQTEILLTGHMKKKEYPLFLRKQNTYYLAATTIQHPLSIFVANALYEVFGEPPAMNVDTHPGYIRLEDVHPMVNPNHLMGIAKILAEKNIPYMIAVIPVYTNPVTKEQHHLSDSPELIKTLKFMQKNGGSIVLHGYTHQFRLSETGEGFEFWDTENNMPIYHDQDEEVIIKTEDDFNTVSDYEQYLHEQKTHEKNYIEERLTKGIEELANYGLYPLAFEAPHYTMSQQGYQITSKYFSTYVGQLQLSDQDWKVMAAAPYITTPSFLHGMQLLPETIGYVDPEDPLALDKMIQNAKEHQIVKNGMVAGFFHPYLGVEVFQEFIEEMEKLPNINWIDLKEMNHKVQTEHVDIQTKEGNITVNMKRMGLFMSSWDYLSYHLKAILLKMLWCFAVIGGLAVLAFVYLTLINRKRYVKRGD</sequence>
<protein>
    <recommendedName>
        <fullName evidence="5">DUF2334 domain-containing protein</fullName>
    </recommendedName>
</protein>
<dbReference type="GeneID" id="71515880"/>
<gene>
    <name evidence="3" type="ORF">BME96_15820</name>
</gene>
<proteinExistence type="predicted"/>
<evidence type="ECO:0000256" key="2">
    <source>
        <dbReference type="SAM" id="SignalP"/>
    </source>
</evidence>
<evidence type="ECO:0000256" key="1">
    <source>
        <dbReference type="SAM" id="Phobius"/>
    </source>
</evidence>
<keyword evidence="1" id="KW-0812">Transmembrane</keyword>
<reference evidence="3 4" key="1">
    <citation type="submission" date="2016-11" db="EMBL/GenBank/DDBJ databases">
        <title>Complete genome sequencing of Virgibacillus halodenitrificans PDB-F2.</title>
        <authorList>
            <person name="Sun Z."/>
            <person name="Zhou Y."/>
            <person name="Li H."/>
        </authorList>
    </citation>
    <scope>NUCLEOTIDE SEQUENCE [LARGE SCALE GENOMIC DNA]</scope>
    <source>
        <strain evidence="3 4">PDB-F2</strain>
    </source>
</reference>
<feature type="signal peptide" evidence="2">
    <location>
        <begin position="1"/>
        <end position="30"/>
    </location>
</feature>
<dbReference type="Proteomes" id="UP000182945">
    <property type="component" value="Chromosome"/>
</dbReference>
<dbReference type="GO" id="GO:0005975">
    <property type="term" value="P:carbohydrate metabolic process"/>
    <property type="evidence" value="ECO:0007669"/>
    <property type="project" value="InterPro"/>
</dbReference>
<keyword evidence="1" id="KW-0472">Membrane</keyword>
<evidence type="ECO:0000313" key="4">
    <source>
        <dbReference type="Proteomes" id="UP000182945"/>
    </source>
</evidence>
<feature type="transmembrane region" description="Helical" evidence="1">
    <location>
        <begin position="549"/>
        <end position="573"/>
    </location>
</feature>
<dbReference type="SUPFAM" id="SSF88713">
    <property type="entry name" value="Glycoside hydrolase/deacetylase"/>
    <property type="match status" value="1"/>
</dbReference>
<dbReference type="InterPro" id="IPR011330">
    <property type="entry name" value="Glyco_hydro/deAcase_b/a-brl"/>
</dbReference>
<keyword evidence="2" id="KW-0732">Signal</keyword>
<dbReference type="EMBL" id="CP017962">
    <property type="protein sequence ID" value="APC49571.1"/>
    <property type="molecule type" value="Genomic_DNA"/>
</dbReference>
<dbReference type="Pfam" id="PF10096">
    <property type="entry name" value="DUF2334"/>
    <property type="match status" value="1"/>
</dbReference>
<feature type="chain" id="PRO_5042137695" description="DUF2334 domain-containing protein" evidence="2">
    <location>
        <begin position="31"/>
        <end position="584"/>
    </location>
</feature>
<dbReference type="CDD" id="cd10923">
    <property type="entry name" value="CE4_COG5298"/>
    <property type="match status" value="1"/>
</dbReference>
<keyword evidence="1" id="KW-1133">Transmembrane helix</keyword>
<evidence type="ECO:0000313" key="3">
    <source>
        <dbReference type="EMBL" id="APC49571.1"/>
    </source>
</evidence>
<dbReference type="KEGG" id="vhl:BME96_15820"/>
<dbReference type="RefSeq" id="WP_071649583.1">
    <property type="nucleotide sequence ID" value="NZ_CP017962.1"/>
</dbReference>
<dbReference type="Gene3D" id="3.20.20.370">
    <property type="entry name" value="Glycoside hydrolase/deacetylase"/>
    <property type="match status" value="1"/>
</dbReference>
<dbReference type="AlphaFoldDB" id="A0AAC9NMD9"/>
<organism evidence="3 4">
    <name type="scientific">Virgibacillus halodenitrificans</name>
    <name type="common">Bacillus halodenitrificans</name>
    <dbReference type="NCBI Taxonomy" id="1482"/>
    <lineage>
        <taxon>Bacteria</taxon>
        <taxon>Bacillati</taxon>
        <taxon>Bacillota</taxon>
        <taxon>Bacilli</taxon>
        <taxon>Bacillales</taxon>
        <taxon>Bacillaceae</taxon>
        <taxon>Virgibacillus</taxon>
    </lineage>
</organism>
<dbReference type="InterPro" id="IPR018763">
    <property type="entry name" value="DUF2334"/>
</dbReference>